<organism evidence="2">
    <name type="scientific">Capitella teleta</name>
    <name type="common">Polychaete worm</name>
    <dbReference type="NCBI Taxonomy" id="283909"/>
    <lineage>
        <taxon>Eukaryota</taxon>
        <taxon>Metazoa</taxon>
        <taxon>Spiralia</taxon>
        <taxon>Lophotrochozoa</taxon>
        <taxon>Annelida</taxon>
        <taxon>Polychaeta</taxon>
        <taxon>Sedentaria</taxon>
        <taxon>Scolecida</taxon>
        <taxon>Capitellidae</taxon>
        <taxon>Capitella</taxon>
    </lineage>
</organism>
<dbReference type="EMBL" id="KB310292">
    <property type="protein sequence ID" value="ELT92015.1"/>
    <property type="molecule type" value="Genomic_DNA"/>
</dbReference>
<evidence type="ECO:0000313" key="3">
    <source>
        <dbReference type="EnsemblMetazoa" id="CapteP209339"/>
    </source>
</evidence>
<dbReference type="AlphaFoldDB" id="R7TLN1"/>
<reference evidence="2 4" key="2">
    <citation type="journal article" date="2013" name="Nature">
        <title>Insights into bilaterian evolution from three spiralian genomes.</title>
        <authorList>
            <person name="Simakov O."/>
            <person name="Marletaz F."/>
            <person name="Cho S.J."/>
            <person name="Edsinger-Gonzales E."/>
            <person name="Havlak P."/>
            <person name="Hellsten U."/>
            <person name="Kuo D.H."/>
            <person name="Larsson T."/>
            <person name="Lv J."/>
            <person name="Arendt D."/>
            <person name="Savage R."/>
            <person name="Osoegawa K."/>
            <person name="de Jong P."/>
            <person name="Grimwood J."/>
            <person name="Chapman J.A."/>
            <person name="Shapiro H."/>
            <person name="Aerts A."/>
            <person name="Otillar R.P."/>
            <person name="Terry A.Y."/>
            <person name="Boore J.L."/>
            <person name="Grigoriev I.V."/>
            <person name="Lindberg D.R."/>
            <person name="Seaver E.C."/>
            <person name="Weisblat D.A."/>
            <person name="Putnam N.H."/>
            <person name="Rokhsar D.S."/>
        </authorList>
    </citation>
    <scope>NUCLEOTIDE SEQUENCE</scope>
    <source>
        <strain evidence="2 4">I ESC-2004</strain>
    </source>
</reference>
<feature type="compositionally biased region" description="Low complexity" evidence="1">
    <location>
        <begin position="1"/>
        <end position="12"/>
    </location>
</feature>
<sequence>MEDANPQDQQQQQPPPPPFSGIKPPNALNVHGNVREAWKLFKQKWTNYTILTQLERQPREYQCAMLLHALGDDALMIYNGFGLPEMRLQNKSYRAESAGNQPSTLCEPQMTATQVNTVKQKSSKSNWKGKANQTRSSSPKMTSLLFTKRKRMRGALWLTFLLFQDEKPWSRKYCTTITPTDKEKHTLDMEHSSSGRIPENQRIQALFNYTLTYRPGSQIPVADALLRAPLPGHAQQEVINATNLAWTPLYVQRPEEVRLATSTDP</sequence>
<dbReference type="Proteomes" id="UP000014760">
    <property type="component" value="Unassembled WGS sequence"/>
</dbReference>
<accession>R7TLN1</accession>
<dbReference type="EMBL" id="AMQN01013553">
    <property type="status" value="NOT_ANNOTATED_CDS"/>
    <property type="molecule type" value="Genomic_DNA"/>
</dbReference>
<keyword evidence="4" id="KW-1185">Reference proteome</keyword>
<dbReference type="HOGENOM" id="CLU_1050701_0_0_1"/>
<reference evidence="3" key="3">
    <citation type="submission" date="2015-06" db="UniProtKB">
        <authorList>
            <consortium name="EnsemblMetazoa"/>
        </authorList>
    </citation>
    <scope>IDENTIFICATION</scope>
</reference>
<evidence type="ECO:0000256" key="1">
    <source>
        <dbReference type="SAM" id="MobiDB-lite"/>
    </source>
</evidence>
<dbReference type="OrthoDB" id="5984808at2759"/>
<protein>
    <submittedName>
        <fullName evidence="2 3">Uncharacterized protein</fullName>
    </submittedName>
</protein>
<proteinExistence type="predicted"/>
<gene>
    <name evidence="2" type="ORF">CAPTEDRAFT_209339</name>
</gene>
<name>R7TLN1_CAPTE</name>
<dbReference type="EnsemblMetazoa" id="CapteT209339">
    <property type="protein sequence ID" value="CapteP209339"/>
    <property type="gene ID" value="CapteG209339"/>
</dbReference>
<evidence type="ECO:0000313" key="2">
    <source>
        <dbReference type="EMBL" id="ELT92015.1"/>
    </source>
</evidence>
<feature type="region of interest" description="Disordered" evidence="1">
    <location>
        <begin position="115"/>
        <end position="139"/>
    </location>
</feature>
<feature type="region of interest" description="Disordered" evidence="1">
    <location>
        <begin position="1"/>
        <end position="27"/>
    </location>
</feature>
<reference evidence="4" key="1">
    <citation type="submission" date="2012-12" db="EMBL/GenBank/DDBJ databases">
        <authorList>
            <person name="Hellsten U."/>
            <person name="Grimwood J."/>
            <person name="Chapman J.A."/>
            <person name="Shapiro H."/>
            <person name="Aerts A."/>
            <person name="Otillar R.P."/>
            <person name="Terry A.Y."/>
            <person name="Boore J.L."/>
            <person name="Simakov O."/>
            <person name="Marletaz F."/>
            <person name="Cho S.-J."/>
            <person name="Edsinger-Gonzales E."/>
            <person name="Havlak P."/>
            <person name="Kuo D.-H."/>
            <person name="Larsson T."/>
            <person name="Lv J."/>
            <person name="Arendt D."/>
            <person name="Savage R."/>
            <person name="Osoegawa K."/>
            <person name="de Jong P."/>
            <person name="Lindberg D.R."/>
            <person name="Seaver E.C."/>
            <person name="Weisblat D.A."/>
            <person name="Putnam N.H."/>
            <person name="Grigoriev I.V."/>
            <person name="Rokhsar D.S."/>
        </authorList>
    </citation>
    <scope>NUCLEOTIDE SEQUENCE</scope>
    <source>
        <strain evidence="4">I ESC-2004</strain>
    </source>
</reference>
<evidence type="ECO:0000313" key="4">
    <source>
        <dbReference type="Proteomes" id="UP000014760"/>
    </source>
</evidence>